<dbReference type="CDD" id="cd00063">
    <property type="entry name" value="FN3"/>
    <property type="match status" value="1"/>
</dbReference>
<dbReference type="AlphaFoldDB" id="A0A450SMI7"/>
<dbReference type="SMART" id="SM00060">
    <property type="entry name" value="FN3"/>
    <property type="match status" value="1"/>
</dbReference>
<name>A0A450SMI7_9GAMM</name>
<dbReference type="PROSITE" id="PS50853">
    <property type="entry name" value="FN3"/>
    <property type="match status" value="1"/>
</dbReference>
<dbReference type="EMBL" id="CAADFA010000149">
    <property type="protein sequence ID" value="VFJ55017.1"/>
    <property type="molecule type" value="Genomic_DNA"/>
</dbReference>
<dbReference type="EMBL" id="CAADFL010000506">
    <property type="protein sequence ID" value="VFK17830.1"/>
    <property type="molecule type" value="Genomic_DNA"/>
</dbReference>
<evidence type="ECO:0000313" key="4">
    <source>
        <dbReference type="EMBL" id="VFK17830.1"/>
    </source>
</evidence>
<dbReference type="EMBL" id="CAADEZ010000810">
    <property type="protein sequence ID" value="VFJ75052.1"/>
    <property type="molecule type" value="Genomic_DNA"/>
</dbReference>
<dbReference type="SUPFAM" id="SSF49265">
    <property type="entry name" value="Fibronectin type III"/>
    <property type="match status" value="1"/>
</dbReference>
<protein>
    <submittedName>
        <fullName evidence="2">Fibronectin type III domain-containing protein</fullName>
    </submittedName>
</protein>
<organism evidence="2">
    <name type="scientific">Candidatus Kentrum sp. FM</name>
    <dbReference type="NCBI Taxonomy" id="2126340"/>
    <lineage>
        <taxon>Bacteria</taxon>
        <taxon>Pseudomonadati</taxon>
        <taxon>Pseudomonadota</taxon>
        <taxon>Gammaproteobacteria</taxon>
        <taxon>Candidatus Kentrum</taxon>
    </lineage>
</organism>
<evidence type="ECO:0000313" key="3">
    <source>
        <dbReference type="EMBL" id="VFJ75052.1"/>
    </source>
</evidence>
<gene>
    <name evidence="3" type="ORF">BECKFM1743A_GA0114220_108101</name>
    <name evidence="4" type="ORF">BECKFM1743B_GA0114221_105063</name>
    <name evidence="2" type="ORF">BECKFM1743C_GA0114222_101496</name>
</gene>
<reference evidence="2" key="1">
    <citation type="submission" date="2019-02" db="EMBL/GenBank/DDBJ databases">
        <authorList>
            <person name="Gruber-Vodicka R. H."/>
            <person name="Seah K. B. B."/>
        </authorList>
    </citation>
    <scope>NUCLEOTIDE SEQUENCE</scope>
    <source>
        <strain evidence="3">BECK_BZ163</strain>
        <strain evidence="4">BECK_BZ164</strain>
        <strain evidence="2">BECK_BZ165</strain>
    </source>
</reference>
<dbReference type="Gene3D" id="2.60.40.10">
    <property type="entry name" value="Immunoglobulins"/>
    <property type="match status" value="1"/>
</dbReference>
<accession>A0A450SMI7</accession>
<sequence>MSAGLKVNSDTYPAPPVNPLDLDEALTTYAADKDAAVAAHAAAKQTTVKKQASLQALSDKIKINLRYAEMVTGFDDAKLKAIGWGGRKEKTPLAAPGQVPNLVTTEQGDDWITLAWKKPREGGKPSTYEIRRREWGGDADWDTVATSTSLEVTLTEQERGKELEYCVVTVNRAGEGPNSNTVMVVL</sequence>
<dbReference type="InterPro" id="IPR013783">
    <property type="entry name" value="Ig-like_fold"/>
</dbReference>
<dbReference type="InterPro" id="IPR036116">
    <property type="entry name" value="FN3_sf"/>
</dbReference>
<dbReference type="InterPro" id="IPR003961">
    <property type="entry name" value="FN3_dom"/>
</dbReference>
<proteinExistence type="predicted"/>
<evidence type="ECO:0000259" key="1">
    <source>
        <dbReference type="PROSITE" id="PS50853"/>
    </source>
</evidence>
<evidence type="ECO:0000313" key="2">
    <source>
        <dbReference type="EMBL" id="VFJ55017.1"/>
    </source>
</evidence>
<feature type="domain" description="Fibronectin type-III" evidence="1">
    <location>
        <begin position="95"/>
        <end position="186"/>
    </location>
</feature>
<dbReference type="Pfam" id="PF00041">
    <property type="entry name" value="fn3"/>
    <property type="match status" value="1"/>
</dbReference>